<dbReference type="InterPro" id="IPR011766">
    <property type="entry name" value="TPP_enzyme_TPP-bd"/>
</dbReference>
<dbReference type="InterPro" id="IPR012001">
    <property type="entry name" value="Thiamin_PyroP_enz_TPP-bd_dom"/>
</dbReference>
<evidence type="ECO:0000256" key="3">
    <source>
        <dbReference type="RuleBase" id="RU362132"/>
    </source>
</evidence>
<dbReference type="Pfam" id="PF02776">
    <property type="entry name" value="TPP_enzyme_N"/>
    <property type="match status" value="1"/>
</dbReference>
<dbReference type="InterPro" id="IPR029035">
    <property type="entry name" value="DHS-like_NAD/FAD-binding_dom"/>
</dbReference>
<dbReference type="PROSITE" id="PS00187">
    <property type="entry name" value="TPP_ENZYMES"/>
    <property type="match status" value="1"/>
</dbReference>
<dbReference type="EMBL" id="JAUTWS010000012">
    <property type="protein sequence ID" value="MDO9709489.1"/>
    <property type="molecule type" value="Genomic_DNA"/>
</dbReference>
<dbReference type="CDD" id="cd07035">
    <property type="entry name" value="TPP_PYR_POX_like"/>
    <property type="match status" value="1"/>
</dbReference>
<dbReference type="RefSeq" id="WP_305104357.1">
    <property type="nucleotide sequence ID" value="NZ_JAUTWS010000012.1"/>
</dbReference>
<organism evidence="7 8">
    <name type="scientific">Paracraurococcus lichenis</name>
    <dbReference type="NCBI Taxonomy" id="3064888"/>
    <lineage>
        <taxon>Bacteria</taxon>
        <taxon>Pseudomonadati</taxon>
        <taxon>Pseudomonadota</taxon>
        <taxon>Alphaproteobacteria</taxon>
        <taxon>Acetobacterales</taxon>
        <taxon>Roseomonadaceae</taxon>
        <taxon>Paracraurococcus</taxon>
    </lineage>
</organism>
<accession>A0ABT9E026</accession>
<name>A0ABT9E026_9PROT</name>
<evidence type="ECO:0000313" key="7">
    <source>
        <dbReference type="EMBL" id="MDO9709489.1"/>
    </source>
</evidence>
<feature type="domain" description="Thiamine pyrophosphate enzyme N-terminal TPP-binding" evidence="6">
    <location>
        <begin position="1"/>
        <end position="120"/>
    </location>
</feature>
<keyword evidence="2 3" id="KW-0786">Thiamine pyrophosphate</keyword>
<dbReference type="Gene3D" id="3.40.50.1220">
    <property type="entry name" value="TPP-binding domain"/>
    <property type="match status" value="1"/>
</dbReference>
<dbReference type="Pfam" id="PF00205">
    <property type="entry name" value="TPP_enzyme_M"/>
    <property type="match status" value="1"/>
</dbReference>
<sequence length="541" mass="57028">MSTAQAVVAGLLANGIETIYALPGVQNDPFFDALYHAQNRLRVIHTRHEQGAAYMALGAALATGRPQAMAVVPGPGLLNASAALATAYSTDARVLAISGQIPLGAIGRMTGQLHEIRDQTGLLRSMTKWNAMVTGPADAPAAVEEAFRQLLSGRPRPVALEVPMDVWPRTGLMPALRTAEPLPAPPVDEEVVEQAARLLGAAERPMLVVGGGAHAAREEVRRIAEALAAPVLSVRMGRGVLDGRHPLAVTVPAAHRLWAEADAVLVVGSRASGALGGWGTEGLKLVRVEIDAEEMHRFGAPTIGLQGDAAAILPALAERIAVHRRARPGRMEHIAGVKAEVMGRVAERLAPQQAFLRAMREVLPEDGILVDELTQVGYAGRALWPVHGSRTYLSSGYQGTLGWGLAAALGAKAARPEAPVLSISGDGGFMFNVQELATAVQHGIAVVAVVFTDNAYGNVRGFQKQHYGGRVIATELRNPDFVRLAESFGALGLRAEGPAALGEALRRGFANADGPTLIEVPVGEFPSPWEFLMLPKVRPAG</sequence>
<dbReference type="Proteomes" id="UP001243009">
    <property type="component" value="Unassembled WGS sequence"/>
</dbReference>
<evidence type="ECO:0000259" key="6">
    <source>
        <dbReference type="Pfam" id="PF02776"/>
    </source>
</evidence>
<protein>
    <submittedName>
        <fullName evidence="7">Thiamine pyrophosphate-binding protein</fullName>
    </submittedName>
</protein>
<dbReference type="PANTHER" id="PTHR18968">
    <property type="entry name" value="THIAMINE PYROPHOSPHATE ENZYMES"/>
    <property type="match status" value="1"/>
</dbReference>
<comment type="caution">
    <text evidence="7">The sequence shown here is derived from an EMBL/GenBank/DDBJ whole genome shotgun (WGS) entry which is preliminary data.</text>
</comment>
<dbReference type="PANTHER" id="PTHR18968:SF167">
    <property type="entry name" value="ACETOLACTATE SYNTHASE LARGE SUBUNIT ILVB2-RELATED"/>
    <property type="match status" value="1"/>
</dbReference>
<keyword evidence="8" id="KW-1185">Reference proteome</keyword>
<feature type="domain" description="Thiamine pyrophosphate enzyme central" evidence="4">
    <location>
        <begin position="192"/>
        <end position="316"/>
    </location>
</feature>
<evidence type="ECO:0000313" key="8">
    <source>
        <dbReference type="Proteomes" id="UP001243009"/>
    </source>
</evidence>
<evidence type="ECO:0000259" key="4">
    <source>
        <dbReference type="Pfam" id="PF00205"/>
    </source>
</evidence>
<dbReference type="Gene3D" id="3.40.50.970">
    <property type="match status" value="2"/>
</dbReference>
<dbReference type="NCBIfam" id="NF006122">
    <property type="entry name" value="PRK08266.1"/>
    <property type="match status" value="1"/>
</dbReference>
<proteinExistence type="inferred from homology"/>
<feature type="domain" description="Thiamine pyrophosphate enzyme TPP-binding" evidence="5">
    <location>
        <begin position="382"/>
        <end position="520"/>
    </location>
</feature>
<gene>
    <name evidence="7" type="ORF">Q7A36_14140</name>
</gene>
<dbReference type="Pfam" id="PF02775">
    <property type="entry name" value="TPP_enzyme_C"/>
    <property type="match status" value="1"/>
</dbReference>
<dbReference type="SUPFAM" id="SSF52467">
    <property type="entry name" value="DHS-like NAD/FAD-binding domain"/>
    <property type="match status" value="1"/>
</dbReference>
<dbReference type="CDD" id="cd00568">
    <property type="entry name" value="TPP_enzymes"/>
    <property type="match status" value="1"/>
</dbReference>
<reference evidence="7 8" key="1">
    <citation type="submission" date="2023-08" db="EMBL/GenBank/DDBJ databases">
        <title>The draft genome sequence of Paracraurococcus sp. LOR1-02.</title>
        <authorList>
            <person name="Kingkaew E."/>
            <person name="Tanasupawat S."/>
        </authorList>
    </citation>
    <scope>NUCLEOTIDE SEQUENCE [LARGE SCALE GENOMIC DNA]</scope>
    <source>
        <strain evidence="7 8">LOR1-02</strain>
    </source>
</reference>
<dbReference type="InterPro" id="IPR045229">
    <property type="entry name" value="TPP_enz"/>
</dbReference>
<comment type="similarity">
    <text evidence="1 3">Belongs to the TPP enzyme family.</text>
</comment>
<dbReference type="InterPro" id="IPR000399">
    <property type="entry name" value="TPP-bd_CS"/>
</dbReference>
<evidence type="ECO:0000259" key="5">
    <source>
        <dbReference type="Pfam" id="PF02775"/>
    </source>
</evidence>
<evidence type="ECO:0000256" key="1">
    <source>
        <dbReference type="ARBA" id="ARBA00007812"/>
    </source>
</evidence>
<evidence type="ECO:0000256" key="2">
    <source>
        <dbReference type="ARBA" id="ARBA00023052"/>
    </source>
</evidence>
<dbReference type="InterPro" id="IPR012000">
    <property type="entry name" value="Thiamin_PyroP_enz_cen_dom"/>
</dbReference>
<dbReference type="SUPFAM" id="SSF52518">
    <property type="entry name" value="Thiamin diphosphate-binding fold (THDP-binding)"/>
    <property type="match status" value="2"/>
</dbReference>
<dbReference type="InterPro" id="IPR029061">
    <property type="entry name" value="THDP-binding"/>
</dbReference>